<comment type="caution">
    <text evidence="2">The sequence shown here is derived from an EMBL/GenBank/DDBJ whole genome shotgun (WGS) entry which is preliminary data.</text>
</comment>
<dbReference type="InterPro" id="IPR004045">
    <property type="entry name" value="Glutathione_S-Trfase_N"/>
</dbReference>
<proteinExistence type="predicted"/>
<dbReference type="InterPro" id="IPR050983">
    <property type="entry name" value="GST_Omega/HSP26"/>
</dbReference>
<dbReference type="SUPFAM" id="SSF47616">
    <property type="entry name" value="GST C-terminal domain-like"/>
    <property type="match status" value="1"/>
</dbReference>
<dbReference type="InterPro" id="IPR036249">
    <property type="entry name" value="Thioredoxin-like_sf"/>
</dbReference>
<name>A0A7V7G3D7_9GAMM</name>
<evidence type="ECO:0000259" key="1">
    <source>
        <dbReference type="PROSITE" id="PS50404"/>
    </source>
</evidence>
<dbReference type="AlphaFoldDB" id="A0A7V7G3D7"/>
<dbReference type="GO" id="GO:0016740">
    <property type="term" value="F:transferase activity"/>
    <property type="evidence" value="ECO:0007669"/>
    <property type="project" value="UniProtKB-KW"/>
</dbReference>
<dbReference type="GO" id="GO:0005737">
    <property type="term" value="C:cytoplasm"/>
    <property type="evidence" value="ECO:0007669"/>
    <property type="project" value="TreeGrafter"/>
</dbReference>
<dbReference type="EMBL" id="VTPY01000001">
    <property type="protein sequence ID" value="KAA0014592.1"/>
    <property type="molecule type" value="Genomic_DNA"/>
</dbReference>
<keyword evidence="2" id="KW-0808">Transferase</keyword>
<dbReference type="CDD" id="cd03049">
    <property type="entry name" value="GST_N_3"/>
    <property type="match status" value="1"/>
</dbReference>
<dbReference type="Pfam" id="PF13409">
    <property type="entry name" value="GST_N_2"/>
    <property type="match status" value="1"/>
</dbReference>
<dbReference type="PANTHER" id="PTHR43968:SF6">
    <property type="entry name" value="GLUTATHIONE S-TRANSFERASE OMEGA"/>
    <property type="match status" value="1"/>
</dbReference>
<dbReference type="PROSITE" id="PS50404">
    <property type="entry name" value="GST_NTER"/>
    <property type="match status" value="1"/>
</dbReference>
<reference evidence="2 3" key="1">
    <citation type="submission" date="2019-08" db="EMBL/GenBank/DDBJ databases">
        <title>Bioinformatics analysis of the strain L3 and L5.</title>
        <authorList>
            <person name="Li X."/>
        </authorList>
    </citation>
    <scope>NUCLEOTIDE SEQUENCE [LARGE SCALE GENOMIC DNA]</scope>
    <source>
        <strain evidence="2 3">L5</strain>
    </source>
</reference>
<dbReference type="SUPFAM" id="SSF52833">
    <property type="entry name" value="Thioredoxin-like"/>
    <property type="match status" value="1"/>
</dbReference>
<dbReference type="InterPro" id="IPR036282">
    <property type="entry name" value="Glutathione-S-Trfase_C_sf"/>
</dbReference>
<dbReference type="Proteomes" id="UP000486760">
    <property type="component" value="Unassembled WGS sequence"/>
</dbReference>
<dbReference type="Gene3D" id="3.40.30.10">
    <property type="entry name" value="Glutaredoxin"/>
    <property type="match status" value="1"/>
</dbReference>
<accession>A0A7V7G3D7</accession>
<protein>
    <submittedName>
        <fullName evidence="2">Glutathione S-transferase</fullName>
    </submittedName>
</protein>
<evidence type="ECO:0000313" key="2">
    <source>
        <dbReference type="EMBL" id="KAA0014592.1"/>
    </source>
</evidence>
<feature type="domain" description="GST N-terminal" evidence="1">
    <location>
        <begin position="1"/>
        <end position="80"/>
    </location>
</feature>
<dbReference type="Pfam" id="PF13410">
    <property type="entry name" value="GST_C_2"/>
    <property type="match status" value="1"/>
</dbReference>
<dbReference type="RefSeq" id="WP_149326802.1">
    <property type="nucleotide sequence ID" value="NZ_VTPY01000001.1"/>
</dbReference>
<evidence type="ECO:0000313" key="3">
    <source>
        <dbReference type="Proteomes" id="UP000486760"/>
    </source>
</evidence>
<organism evidence="2 3">
    <name type="scientific">Billgrantia pellis</name>
    <dbReference type="NCBI Taxonomy" id="2606936"/>
    <lineage>
        <taxon>Bacteria</taxon>
        <taxon>Pseudomonadati</taxon>
        <taxon>Pseudomonadota</taxon>
        <taxon>Gammaproteobacteria</taxon>
        <taxon>Oceanospirillales</taxon>
        <taxon>Halomonadaceae</taxon>
        <taxon>Billgrantia</taxon>
    </lineage>
</organism>
<gene>
    <name evidence="2" type="ORF">F0A17_02805</name>
</gene>
<dbReference type="CDD" id="cd03205">
    <property type="entry name" value="GST_C_6"/>
    <property type="match status" value="1"/>
</dbReference>
<dbReference type="PANTHER" id="PTHR43968">
    <property type="match status" value="1"/>
</dbReference>
<sequence>MKLFYSPASPYVRKVMVMAHETGQEVDKLDSAASPINRDQKIVDHNPTGKVPTAILPDGSALYDSRVICRWLDAQHAGPKMYPEGNWDIVRQEALADGLLDAALLARYETVMRPEEMRWPEWLQGQMDKIASSLDTMETEAESLKDVNAGSIAIGCAVAYLDFRFPDYPWRTSRPQLTRWYEAFSQRASFQMTQPNG</sequence>
<keyword evidence="3" id="KW-1185">Reference proteome</keyword>
<dbReference type="Gene3D" id="1.20.1050.10">
    <property type="match status" value="1"/>
</dbReference>